<keyword evidence="4" id="KW-0808">Transferase</keyword>
<evidence type="ECO:0000256" key="4">
    <source>
        <dbReference type="ARBA" id="ARBA00022679"/>
    </source>
</evidence>
<name>A0A292YFK9_9BACL</name>
<evidence type="ECO:0000313" key="7">
    <source>
        <dbReference type="EMBL" id="GAX88867.1"/>
    </source>
</evidence>
<evidence type="ECO:0000313" key="8">
    <source>
        <dbReference type="Proteomes" id="UP000217785"/>
    </source>
</evidence>
<dbReference type="PANTHER" id="PTHR43025:SF3">
    <property type="entry name" value="MONOGALACTOSYLDIACYLGLYCEROL SYNTHASE 1, CHLOROPLASTIC"/>
    <property type="match status" value="1"/>
</dbReference>
<dbReference type="PANTHER" id="PTHR43025">
    <property type="entry name" value="MONOGALACTOSYLDIACYLGLYCEROL SYNTHASE"/>
    <property type="match status" value="1"/>
</dbReference>
<dbReference type="Proteomes" id="UP000217785">
    <property type="component" value="Unassembled WGS sequence"/>
</dbReference>
<comment type="similarity">
    <text evidence="2">Belongs to the glycosyltransferase 28 family.</text>
</comment>
<evidence type="ECO:0000256" key="1">
    <source>
        <dbReference type="ARBA" id="ARBA00004370"/>
    </source>
</evidence>
<proteinExistence type="inferred from homology"/>
<feature type="domain" description="Diacylglycerol glucosyltransferase N-terminal" evidence="6">
    <location>
        <begin position="15"/>
        <end position="179"/>
    </location>
</feature>
<sequence>MPHFVLLSESIGAGHDRAASAIEESLLTSFPDARVTRLNLLDTFRPLTAKVTRALYLETLARRPGWWGKWYEWQREKEMNGFSRLIVHRVLKKDVGSWLRRLAPDAVVCTHPLPACLIAEMKRKGLQVPLCTVITDFDMHGYWTHQGVDLYCVPAQPIANVLHKRLRYPAEVRVTGIPVSRSFLEALSGSETAEGIRPDSENRILIMGGGLGIGVTPMVESIADSCGACKITVVCGHNQTLQEELESRYGQNGNITIYGYTRQIARLMAQHHVLVTKPGGLTVSEALTMKLPMVLYTSIPGQEQRNGELMTRLGVAYSADTPDEAADLALYLAENKTVRETMIRRMETIRRPKAAEEIAEAVMEKALEHRGRHSRLRMIR</sequence>
<organism evidence="7 8">
    <name type="scientific">Effusibacillus lacus</name>
    <dbReference type="NCBI Taxonomy" id="1348429"/>
    <lineage>
        <taxon>Bacteria</taxon>
        <taxon>Bacillati</taxon>
        <taxon>Bacillota</taxon>
        <taxon>Bacilli</taxon>
        <taxon>Bacillales</taxon>
        <taxon>Alicyclobacillaceae</taxon>
        <taxon>Effusibacillus</taxon>
    </lineage>
</organism>
<accession>A0A292YFK9</accession>
<evidence type="ECO:0000256" key="3">
    <source>
        <dbReference type="ARBA" id="ARBA00022676"/>
    </source>
</evidence>
<dbReference type="GO" id="GO:0009247">
    <property type="term" value="P:glycolipid biosynthetic process"/>
    <property type="evidence" value="ECO:0007669"/>
    <property type="project" value="InterPro"/>
</dbReference>
<dbReference type="InterPro" id="IPR050519">
    <property type="entry name" value="Glycosyltransf_28_UgtP"/>
</dbReference>
<keyword evidence="3" id="KW-0328">Glycosyltransferase</keyword>
<evidence type="ECO:0000259" key="6">
    <source>
        <dbReference type="Pfam" id="PF06925"/>
    </source>
</evidence>
<protein>
    <recommendedName>
        <fullName evidence="9">Galactosyldiacylglycerol synthase</fullName>
    </recommendedName>
</protein>
<dbReference type="AlphaFoldDB" id="A0A292YFK9"/>
<evidence type="ECO:0008006" key="9">
    <source>
        <dbReference type="Google" id="ProtNLM"/>
    </source>
</evidence>
<dbReference type="Pfam" id="PF04101">
    <property type="entry name" value="Glyco_tran_28_C"/>
    <property type="match status" value="1"/>
</dbReference>
<dbReference type="InterPro" id="IPR007235">
    <property type="entry name" value="Glyco_trans_28_C"/>
</dbReference>
<dbReference type="Pfam" id="PF06925">
    <property type="entry name" value="MGDG_synth"/>
    <property type="match status" value="1"/>
</dbReference>
<reference evidence="8" key="1">
    <citation type="submission" date="2017-07" db="EMBL/GenBank/DDBJ databases">
        <title>Draft genome sequence of Effusibacillus lacus strain skLN1.</title>
        <authorList>
            <person name="Watanabe M."/>
            <person name="Kojima H."/>
            <person name="Fukui M."/>
        </authorList>
    </citation>
    <scope>NUCLEOTIDE SEQUENCE [LARGE SCALE GENOMIC DNA]</scope>
    <source>
        <strain evidence="8">skLN1</strain>
    </source>
</reference>
<dbReference type="OrthoDB" id="9815663at2"/>
<gene>
    <name evidence="7" type="ORF">EFBL_0481</name>
</gene>
<comment type="subcellular location">
    <subcellularLocation>
        <location evidence="1">Membrane</location>
    </subcellularLocation>
</comment>
<evidence type="ECO:0000259" key="5">
    <source>
        <dbReference type="Pfam" id="PF04101"/>
    </source>
</evidence>
<dbReference type="SUPFAM" id="SSF53756">
    <property type="entry name" value="UDP-Glycosyltransferase/glycogen phosphorylase"/>
    <property type="match status" value="1"/>
</dbReference>
<feature type="domain" description="Glycosyl transferase family 28 C-terminal" evidence="5">
    <location>
        <begin position="228"/>
        <end position="300"/>
    </location>
</feature>
<keyword evidence="8" id="KW-1185">Reference proteome</keyword>
<dbReference type="Gene3D" id="3.40.50.2000">
    <property type="entry name" value="Glycogen Phosphorylase B"/>
    <property type="match status" value="1"/>
</dbReference>
<dbReference type="GO" id="GO:0016020">
    <property type="term" value="C:membrane"/>
    <property type="evidence" value="ECO:0007669"/>
    <property type="project" value="UniProtKB-SubCell"/>
</dbReference>
<dbReference type="RefSeq" id="WP_096180571.1">
    <property type="nucleotide sequence ID" value="NZ_BDUF01000010.1"/>
</dbReference>
<dbReference type="EMBL" id="BDUF01000010">
    <property type="protein sequence ID" value="GAX88867.1"/>
    <property type="molecule type" value="Genomic_DNA"/>
</dbReference>
<comment type="caution">
    <text evidence="7">The sequence shown here is derived from an EMBL/GenBank/DDBJ whole genome shotgun (WGS) entry which is preliminary data.</text>
</comment>
<dbReference type="GO" id="GO:0016758">
    <property type="term" value="F:hexosyltransferase activity"/>
    <property type="evidence" value="ECO:0007669"/>
    <property type="project" value="InterPro"/>
</dbReference>
<dbReference type="InterPro" id="IPR009695">
    <property type="entry name" value="Diacylglyc_glucosyltr_N"/>
</dbReference>
<evidence type="ECO:0000256" key="2">
    <source>
        <dbReference type="ARBA" id="ARBA00006962"/>
    </source>
</evidence>